<dbReference type="GO" id="GO:0005829">
    <property type="term" value="C:cytosol"/>
    <property type="evidence" value="ECO:0007669"/>
    <property type="project" value="TreeGrafter"/>
</dbReference>
<proteinExistence type="predicted"/>
<gene>
    <name evidence="3" type="ORF">ENSA7_70120</name>
</gene>
<dbReference type="Proteomes" id="UP000238823">
    <property type="component" value="Unassembled WGS sequence"/>
</dbReference>
<sequence>MSDPRCFPILCAPVPNPAVTGESQRQLTGFTVELALELGPQVLACTNDPLAGATRAGGPPTAAAPHPAVARASDWASAIPPRRRVARIRATVGNLYVGKPITAHGRVDGSVVAPTRHDTAYAPGGCSLSVRFAVHETGRNLDTGRNFGRHVRSLRRARGMTQEVLAERSGLSPDTVRRLEHGSFSPSLDTLRKLCGGLDLMLSTLFESYELGSRNETRELIDLLAARGTRELVLATRVLRALFEELDGIAAEAEESESDTQDSDES</sequence>
<dbReference type="PANTHER" id="PTHR46797:SF1">
    <property type="entry name" value="METHYLPHOSPHONATE SYNTHASE"/>
    <property type="match status" value="1"/>
</dbReference>
<dbReference type="PANTHER" id="PTHR46797">
    <property type="entry name" value="HTH-TYPE TRANSCRIPTIONAL REGULATOR"/>
    <property type="match status" value="1"/>
</dbReference>
<organism evidence="3 4">
    <name type="scientific">Enhygromyxa salina</name>
    <dbReference type="NCBI Taxonomy" id="215803"/>
    <lineage>
        <taxon>Bacteria</taxon>
        <taxon>Pseudomonadati</taxon>
        <taxon>Myxococcota</taxon>
        <taxon>Polyangia</taxon>
        <taxon>Nannocystales</taxon>
        <taxon>Nannocystaceae</taxon>
        <taxon>Enhygromyxa</taxon>
    </lineage>
</organism>
<accession>A0A2S9XTK0</accession>
<dbReference type="PROSITE" id="PS50943">
    <property type="entry name" value="HTH_CROC1"/>
    <property type="match status" value="1"/>
</dbReference>
<dbReference type="InterPro" id="IPR001387">
    <property type="entry name" value="Cro/C1-type_HTH"/>
</dbReference>
<dbReference type="GO" id="GO:0003677">
    <property type="term" value="F:DNA binding"/>
    <property type="evidence" value="ECO:0007669"/>
    <property type="project" value="UniProtKB-KW"/>
</dbReference>
<feature type="domain" description="HTH cro/C1-type" evidence="2">
    <location>
        <begin position="151"/>
        <end position="205"/>
    </location>
</feature>
<name>A0A2S9XTK0_9BACT</name>
<dbReference type="Gene3D" id="1.10.260.40">
    <property type="entry name" value="lambda repressor-like DNA-binding domains"/>
    <property type="match status" value="1"/>
</dbReference>
<dbReference type="AlphaFoldDB" id="A0A2S9XTK0"/>
<dbReference type="SUPFAM" id="SSF47413">
    <property type="entry name" value="lambda repressor-like DNA-binding domains"/>
    <property type="match status" value="1"/>
</dbReference>
<evidence type="ECO:0000313" key="3">
    <source>
        <dbReference type="EMBL" id="PRP96198.1"/>
    </source>
</evidence>
<dbReference type="SMART" id="SM00530">
    <property type="entry name" value="HTH_XRE"/>
    <property type="match status" value="1"/>
</dbReference>
<dbReference type="EMBL" id="PVNL01000135">
    <property type="protein sequence ID" value="PRP96198.1"/>
    <property type="molecule type" value="Genomic_DNA"/>
</dbReference>
<dbReference type="Pfam" id="PF01381">
    <property type="entry name" value="HTH_3"/>
    <property type="match status" value="1"/>
</dbReference>
<evidence type="ECO:0000256" key="1">
    <source>
        <dbReference type="ARBA" id="ARBA00023125"/>
    </source>
</evidence>
<protein>
    <submittedName>
        <fullName evidence="3">Anaerobic benzoate catabolism transcriptional regulator</fullName>
    </submittedName>
</protein>
<dbReference type="GO" id="GO:0003700">
    <property type="term" value="F:DNA-binding transcription factor activity"/>
    <property type="evidence" value="ECO:0007669"/>
    <property type="project" value="TreeGrafter"/>
</dbReference>
<dbReference type="CDD" id="cd00093">
    <property type="entry name" value="HTH_XRE"/>
    <property type="match status" value="1"/>
</dbReference>
<dbReference type="InterPro" id="IPR010982">
    <property type="entry name" value="Lambda_DNA-bd_dom_sf"/>
</dbReference>
<evidence type="ECO:0000313" key="4">
    <source>
        <dbReference type="Proteomes" id="UP000238823"/>
    </source>
</evidence>
<dbReference type="InterPro" id="IPR050807">
    <property type="entry name" value="TransReg_Diox_bact_type"/>
</dbReference>
<keyword evidence="1" id="KW-0238">DNA-binding</keyword>
<comment type="caution">
    <text evidence="3">The sequence shown here is derived from an EMBL/GenBank/DDBJ whole genome shotgun (WGS) entry which is preliminary data.</text>
</comment>
<reference evidence="3 4" key="1">
    <citation type="submission" date="2018-03" db="EMBL/GenBank/DDBJ databases">
        <title>Draft Genome Sequences of the Obligatory Marine Myxobacteria Enhygromyxa salina SWB007.</title>
        <authorList>
            <person name="Poehlein A."/>
            <person name="Moghaddam J.A."/>
            <person name="Harms H."/>
            <person name="Alanjari M."/>
            <person name="Koenig G.M."/>
            <person name="Daniel R."/>
            <person name="Schaeberle T.F."/>
        </authorList>
    </citation>
    <scope>NUCLEOTIDE SEQUENCE [LARGE SCALE GENOMIC DNA]</scope>
    <source>
        <strain evidence="3 4">SWB007</strain>
    </source>
</reference>
<evidence type="ECO:0000259" key="2">
    <source>
        <dbReference type="PROSITE" id="PS50943"/>
    </source>
</evidence>